<feature type="region of interest" description="Disordered" evidence="1">
    <location>
        <begin position="89"/>
        <end position="223"/>
    </location>
</feature>
<dbReference type="PANTHER" id="PTHR33318:SF22">
    <property type="entry name" value="SUPPRESSOR PROTEIN SRP40-LIKE ISOFORM X1"/>
    <property type="match status" value="1"/>
</dbReference>
<dbReference type="InterPro" id="IPR039300">
    <property type="entry name" value="JASON"/>
</dbReference>
<feature type="region of interest" description="Disordered" evidence="1">
    <location>
        <begin position="25"/>
        <end position="71"/>
    </location>
</feature>
<feature type="compositionally biased region" description="Basic and acidic residues" evidence="1">
    <location>
        <begin position="102"/>
        <end position="120"/>
    </location>
</feature>
<dbReference type="AlphaFoldDB" id="A0AAV2CLY2"/>
<protein>
    <submittedName>
        <fullName evidence="2">Uncharacterized protein</fullName>
    </submittedName>
</protein>
<dbReference type="Proteomes" id="UP001497516">
    <property type="component" value="Chromosome 1"/>
</dbReference>
<keyword evidence="3" id="KW-1185">Reference proteome</keyword>
<feature type="compositionally biased region" description="Basic and acidic residues" evidence="1">
    <location>
        <begin position="50"/>
        <end position="70"/>
    </location>
</feature>
<name>A0AAV2CLY2_9ROSI</name>
<evidence type="ECO:0000313" key="3">
    <source>
        <dbReference type="Proteomes" id="UP001497516"/>
    </source>
</evidence>
<reference evidence="2 3" key="1">
    <citation type="submission" date="2024-04" db="EMBL/GenBank/DDBJ databases">
        <authorList>
            <person name="Fracassetti M."/>
        </authorList>
    </citation>
    <scope>NUCLEOTIDE SEQUENCE [LARGE SCALE GENOMIC DNA]</scope>
</reference>
<sequence>MVCFKFKSCFTAFKQRKRNQYRLVPDVSSPSNQPRDKPGHGGTQLLETEIPTKEPINHHVSPESKEKVVENAEESCDAIKWATFETKVEEETLSLPAEEVGNVEKLDGEMEEHPNGDGEPKANVAPRSSSQEKVEDGDEESDGGGDEERVMEESSESLFSISIGKNQAADLGEKGEEITSPIPKSNPSHKPVEDTTTQLKPAGGGGNARSQKQQQHCQEDKENVNVDINIESCSSPEFSFGPSIEKPREGSIINKDKIDVAVDASLSNWLVVGGQAKDRGDHSSAGYLPIKSKEDKKVVLGALAIGVLKQVDANAATSPAKSRSRRFGGTPAIGTVGSYWKHSGGEVEL</sequence>
<accession>A0AAV2CLY2</accession>
<feature type="compositionally biased region" description="Acidic residues" evidence="1">
    <location>
        <begin position="135"/>
        <end position="145"/>
    </location>
</feature>
<organism evidence="2 3">
    <name type="scientific">Linum trigynum</name>
    <dbReference type="NCBI Taxonomy" id="586398"/>
    <lineage>
        <taxon>Eukaryota</taxon>
        <taxon>Viridiplantae</taxon>
        <taxon>Streptophyta</taxon>
        <taxon>Embryophyta</taxon>
        <taxon>Tracheophyta</taxon>
        <taxon>Spermatophyta</taxon>
        <taxon>Magnoliopsida</taxon>
        <taxon>eudicotyledons</taxon>
        <taxon>Gunneridae</taxon>
        <taxon>Pentapetalae</taxon>
        <taxon>rosids</taxon>
        <taxon>fabids</taxon>
        <taxon>Malpighiales</taxon>
        <taxon>Linaceae</taxon>
        <taxon>Linum</taxon>
    </lineage>
</organism>
<dbReference type="PANTHER" id="PTHR33318">
    <property type="entry name" value="ASPARTYL/GLUTAMYL-TRNA(ASN/GLN) AMIDOTRANSFERASE SUBUNIT"/>
    <property type="match status" value="1"/>
</dbReference>
<proteinExistence type="predicted"/>
<evidence type="ECO:0000313" key="2">
    <source>
        <dbReference type="EMBL" id="CAL1356750.1"/>
    </source>
</evidence>
<gene>
    <name evidence="2" type="ORF">LTRI10_LOCUS4429</name>
</gene>
<dbReference type="EMBL" id="OZ034813">
    <property type="protein sequence ID" value="CAL1356750.1"/>
    <property type="molecule type" value="Genomic_DNA"/>
</dbReference>
<evidence type="ECO:0000256" key="1">
    <source>
        <dbReference type="SAM" id="MobiDB-lite"/>
    </source>
</evidence>
<dbReference type="GO" id="GO:0007142">
    <property type="term" value="P:male meiosis II"/>
    <property type="evidence" value="ECO:0007669"/>
    <property type="project" value="InterPro"/>
</dbReference>
<feature type="compositionally biased region" description="Polar residues" evidence="1">
    <location>
        <begin position="182"/>
        <end position="199"/>
    </location>
</feature>